<dbReference type="InterPro" id="IPR013320">
    <property type="entry name" value="ConA-like_dom_sf"/>
</dbReference>
<gene>
    <name evidence="3" type="ORF">PG996_002180</name>
</gene>
<keyword evidence="4" id="KW-1185">Reference proteome</keyword>
<keyword evidence="2" id="KW-0732">Signal</keyword>
<dbReference type="Gene3D" id="2.60.120.200">
    <property type="match status" value="1"/>
</dbReference>
<reference evidence="3 4" key="1">
    <citation type="submission" date="2023-01" db="EMBL/GenBank/DDBJ databases">
        <title>Analysis of 21 Apiospora genomes using comparative genomics revels a genus with tremendous synthesis potential of carbohydrate active enzymes and secondary metabolites.</title>
        <authorList>
            <person name="Sorensen T."/>
        </authorList>
    </citation>
    <scope>NUCLEOTIDE SEQUENCE [LARGE SCALE GENOMIC DNA]</scope>
    <source>
        <strain evidence="3 4">CBS 83171</strain>
    </source>
</reference>
<name>A0ABR1WIR0_9PEZI</name>
<dbReference type="Pfam" id="PF26113">
    <property type="entry name" value="GH16_XgeA"/>
    <property type="match status" value="1"/>
</dbReference>
<organism evidence="3 4">
    <name type="scientific">Apiospora saccharicola</name>
    <dbReference type="NCBI Taxonomy" id="335842"/>
    <lineage>
        <taxon>Eukaryota</taxon>
        <taxon>Fungi</taxon>
        <taxon>Dikarya</taxon>
        <taxon>Ascomycota</taxon>
        <taxon>Pezizomycotina</taxon>
        <taxon>Sordariomycetes</taxon>
        <taxon>Xylariomycetidae</taxon>
        <taxon>Amphisphaeriales</taxon>
        <taxon>Apiosporaceae</taxon>
        <taxon>Apiospora</taxon>
    </lineage>
</organism>
<dbReference type="InterPro" id="IPR050546">
    <property type="entry name" value="Glycosyl_Hydrlase_16"/>
</dbReference>
<evidence type="ECO:0000256" key="1">
    <source>
        <dbReference type="SAM" id="MobiDB-lite"/>
    </source>
</evidence>
<dbReference type="PANTHER" id="PTHR10963">
    <property type="entry name" value="GLYCOSYL HYDROLASE-RELATED"/>
    <property type="match status" value="1"/>
</dbReference>
<proteinExistence type="predicted"/>
<dbReference type="PANTHER" id="PTHR10963:SF24">
    <property type="entry name" value="GLYCOSIDASE C21B10.07-RELATED"/>
    <property type="match status" value="1"/>
</dbReference>
<feature type="region of interest" description="Disordered" evidence="1">
    <location>
        <begin position="329"/>
        <end position="352"/>
    </location>
</feature>
<accession>A0ABR1WIR0</accession>
<dbReference type="Proteomes" id="UP001446871">
    <property type="component" value="Unassembled WGS sequence"/>
</dbReference>
<evidence type="ECO:0000313" key="3">
    <source>
        <dbReference type="EMBL" id="KAK8083399.1"/>
    </source>
</evidence>
<feature type="chain" id="PRO_5045869997" evidence="2">
    <location>
        <begin position="22"/>
        <end position="727"/>
    </location>
</feature>
<evidence type="ECO:0000256" key="2">
    <source>
        <dbReference type="SAM" id="SignalP"/>
    </source>
</evidence>
<dbReference type="EMBL" id="JAQQWM010000001">
    <property type="protein sequence ID" value="KAK8083399.1"/>
    <property type="molecule type" value="Genomic_DNA"/>
</dbReference>
<dbReference type="SUPFAM" id="SSF49899">
    <property type="entry name" value="Concanavalin A-like lectins/glucanases"/>
    <property type="match status" value="1"/>
</dbReference>
<feature type="signal peptide" evidence="2">
    <location>
        <begin position="1"/>
        <end position="21"/>
    </location>
</feature>
<sequence length="727" mass="75754">MAPSLINTVAVAAAFAAGASATKSYKIADKFNAANFYDKWDFVTADPNVGYSTYQDKQGAQAGNLVQINKDDFYLGADYTTPMPGDWTKYHGRNSVRVESRESYNHGLFIGDFSHLPKPTCGTWPAFWMFGSKGEFDFLENWNDLPFNRITAHTGDPSQSCTIKQTDMTAEIDTKNCADNAPGQYPYQACSAHSYDGVFGSNTGGLLLTFDEDATEWTSEYIRQWTWKTAPADVLAGKPDPSTWGKPMFQVSDCNIDQSFADLHFVLNINFCSVAAQGDKWNSTCQASTRHDTCMEHVAANAGAFKDSYFKVKGISVFKLTEDVVSTTSAIPSSAAPSSASPSTSDSSSATGTASDLASVSSAASASASGFPRAPFPYNPYKNGTISLPQLSLTPTALPTTSGSASSGSGSSGSGSSGAGSNQSEHAMTTSTVFTTKISTITSCAPSVTNCPARVTTETIALYTTVCPVAGETHVPKPTTSAPAFLTQTQYVTKTYTITSCAPTVTDCPARIGKVTTEIGTTTKLIPVVKTDAYAVVGPSVENTKTNVYSVVGPSGVAEKPASTTITQKVTNVYTITSCAPTVTDCPARMGSVTTEVRTKTNVYPVANPSGDAGSDSDKTTTVLSTVRKTATATVHLSLASASAASQQAISDVAETVVYVTANVVPVGPSASTAPMAPLFNGTNAVVKNVGSVDGTPAGEAVPVSGGVRNGATGAALVFFGALVALF</sequence>
<comment type="caution">
    <text evidence="3">The sequence shown here is derived from an EMBL/GenBank/DDBJ whole genome shotgun (WGS) entry which is preliminary data.</text>
</comment>
<protein>
    <submittedName>
        <fullName evidence="3">Beta-1-3-endoglucanase</fullName>
    </submittedName>
</protein>
<evidence type="ECO:0000313" key="4">
    <source>
        <dbReference type="Proteomes" id="UP001446871"/>
    </source>
</evidence>
<feature type="region of interest" description="Disordered" evidence="1">
    <location>
        <begin position="392"/>
        <end position="428"/>
    </location>
</feature>
<feature type="compositionally biased region" description="Polar residues" evidence="1">
    <location>
        <begin position="392"/>
        <end position="401"/>
    </location>
</feature>